<evidence type="ECO:0000313" key="10">
    <source>
        <dbReference type="Proteomes" id="UP000321155"/>
    </source>
</evidence>
<comment type="similarity">
    <text evidence="1 4">Belongs to the carbohydrate kinase PfkB family.</text>
</comment>
<dbReference type="InterPro" id="IPR002139">
    <property type="entry name" value="Ribo/fructo_kinase"/>
</dbReference>
<accession>A0A0U3G9R1</accession>
<dbReference type="OrthoDB" id="9813569at2"/>
<organism evidence="7 9">
    <name type="scientific">Kocuria flava</name>
    <dbReference type="NCBI Taxonomy" id="446860"/>
    <lineage>
        <taxon>Bacteria</taxon>
        <taxon>Bacillati</taxon>
        <taxon>Actinomycetota</taxon>
        <taxon>Actinomycetes</taxon>
        <taxon>Micrococcales</taxon>
        <taxon>Micrococcaceae</taxon>
        <taxon>Kocuria</taxon>
    </lineage>
</organism>
<keyword evidence="10" id="KW-1185">Reference proteome</keyword>
<feature type="region of interest" description="Disordered" evidence="5">
    <location>
        <begin position="284"/>
        <end position="304"/>
    </location>
</feature>
<dbReference type="SUPFAM" id="SSF53613">
    <property type="entry name" value="Ribokinase-like"/>
    <property type="match status" value="1"/>
</dbReference>
<proteinExistence type="inferred from homology"/>
<keyword evidence="2 4" id="KW-0808">Transferase</keyword>
<dbReference type="GO" id="GO:0005829">
    <property type="term" value="C:cytosol"/>
    <property type="evidence" value="ECO:0007669"/>
    <property type="project" value="TreeGrafter"/>
</dbReference>
<dbReference type="EMBL" id="CP013254">
    <property type="protein sequence ID" value="ALU39835.1"/>
    <property type="molecule type" value="Genomic_DNA"/>
</dbReference>
<dbReference type="AlphaFoldDB" id="A0A0U3G9R1"/>
<dbReference type="InterPro" id="IPR002173">
    <property type="entry name" value="Carboh/pur_kinase_PfkB_CS"/>
</dbReference>
<dbReference type="Proteomes" id="UP000321155">
    <property type="component" value="Unassembled WGS sequence"/>
</dbReference>
<dbReference type="EMBL" id="BJZR01000067">
    <property type="protein sequence ID" value="GEO92873.1"/>
    <property type="molecule type" value="Genomic_DNA"/>
</dbReference>
<evidence type="ECO:0000313" key="9">
    <source>
        <dbReference type="Proteomes" id="UP000057181"/>
    </source>
</evidence>
<dbReference type="Proteomes" id="UP000057181">
    <property type="component" value="Chromosome"/>
</dbReference>
<sequence>MGGIVVVGQVGRDLVLEVDGVPPEGGAAPVRRRRELLGGKGANQAVGCRQLGARAALVAVVGADAAGADALAAAAADGIDVTGVVRRDGAATALLVDVVGPPGVRRLLEDVPEEVLLRPDDVRAAAALLGGADAVLLQLQQPGPSVAEALRAVAPGSLVVADGAPDDERVRELVLDRADAVRADTAETAALTGRAPGDTAGTVRAARELLGRGPRVVALASPEGADVVAWPGGHVVLPHLEPDPVDPTGGGDAFVAALAVGLLHGEEPGTAARWAAVASAQVAGTAGGRPGLSPELVRRQAPRG</sequence>
<dbReference type="PROSITE" id="PS00584">
    <property type="entry name" value="PFKB_KINASES_2"/>
    <property type="match status" value="1"/>
</dbReference>
<evidence type="ECO:0000256" key="4">
    <source>
        <dbReference type="RuleBase" id="RU003704"/>
    </source>
</evidence>
<evidence type="ECO:0000256" key="2">
    <source>
        <dbReference type="ARBA" id="ARBA00022679"/>
    </source>
</evidence>
<gene>
    <name evidence="8" type="primary">rbsK</name>
    <name evidence="7" type="ORF">AS188_08840</name>
    <name evidence="8" type="ORF">KFL01_21790</name>
</gene>
<reference evidence="7 9" key="1">
    <citation type="submission" date="2015-11" db="EMBL/GenBank/DDBJ databases">
        <title>Complete Genome Sequence of Kocuria flava strain HO-9041.</title>
        <authorList>
            <person name="Zhou M."/>
            <person name="Dai J."/>
        </authorList>
    </citation>
    <scope>NUCLEOTIDE SEQUENCE [LARGE SCALE GENOMIC DNA]</scope>
    <source>
        <strain evidence="7 9">HO-9041</strain>
    </source>
</reference>
<evidence type="ECO:0000313" key="7">
    <source>
        <dbReference type="EMBL" id="ALU39835.1"/>
    </source>
</evidence>
<dbReference type="RefSeq" id="WP_058858543.1">
    <property type="nucleotide sequence ID" value="NZ_BJZR01000067.1"/>
</dbReference>
<dbReference type="Gene3D" id="3.40.1190.20">
    <property type="match status" value="1"/>
</dbReference>
<name>A0A0U3G9R1_9MICC</name>
<evidence type="ECO:0000313" key="8">
    <source>
        <dbReference type="EMBL" id="GEO92873.1"/>
    </source>
</evidence>
<evidence type="ECO:0000256" key="3">
    <source>
        <dbReference type="ARBA" id="ARBA00022777"/>
    </source>
</evidence>
<reference evidence="8 10" key="2">
    <citation type="submission" date="2019-07" db="EMBL/GenBank/DDBJ databases">
        <title>Whole genome shotgun sequence of Kocuria flava NBRC 107626.</title>
        <authorList>
            <person name="Hosoyama A."/>
            <person name="Uohara A."/>
            <person name="Ohji S."/>
            <person name="Ichikawa N."/>
        </authorList>
    </citation>
    <scope>NUCLEOTIDE SEQUENCE [LARGE SCALE GENOMIC DNA]</scope>
    <source>
        <strain evidence="8 10">NBRC 107626</strain>
    </source>
</reference>
<evidence type="ECO:0000256" key="5">
    <source>
        <dbReference type="SAM" id="MobiDB-lite"/>
    </source>
</evidence>
<feature type="domain" description="Carbohydrate kinase PfkB" evidence="6">
    <location>
        <begin position="4"/>
        <end position="290"/>
    </location>
</feature>
<dbReference type="GO" id="GO:0016301">
    <property type="term" value="F:kinase activity"/>
    <property type="evidence" value="ECO:0007669"/>
    <property type="project" value="UniProtKB-KW"/>
</dbReference>
<dbReference type="InterPro" id="IPR029056">
    <property type="entry name" value="Ribokinase-like"/>
</dbReference>
<evidence type="ECO:0000259" key="6">
    <source>
        <dbReference type="Pfam" id="PF00294"/>
    </source>
</evidence>
<dbReference type="PANTHER" id="PTHR10584">
    <property type="entry name" value="SUGAR KINASE"/>
    <property type="match status" value="1"/>
</dbReference>
<dbReference type="InterPro" id="IPR011611">
    <property type="entry name" value="PfkB_dom"/>
</dbReference>
<dbReference type="Pfam" id="PF00294">
    <property type="entry name" value="PfkB"/>
    <property type="match status" value="1"/>
</dbReference>
<dbReference type="KEGG" id="kfv:AS188_08840"/>
<dbReference type="PRINTS" id="PR00990">
    <property type="entry name" value="RIBOKINASE"/>
</dbReference>
<dbReference type="PANTHER" id="PTHR10584:SF166">
    <property type="entry name" value="RIBOKINASE"/>
    <property type="match status" value="1"/>
</dbReference>
<dbReference type="STRING" id="446860.AS188_08840"/>
<dbReference type="GO" id="GO:0006796">
    <property type="term" value="P:phosphate-containing compound metabolic process"/>
    <property type="evidence" value="ECO:0007669"/>
    <property type="project" value="UniProtKB-ARBA"/>
</dbReference>
<evidence type="ECO:0000256" key="1">
    <source>
        <dbReference type="ARBA" id="ARBA00010688"/>
    </source>
</evidence>
<dbReference type="PROSITE" id="PS00583">
    <property type="entry name" value="PFKB_KINASES_1"/>
    <property type="match status" value="1"/>
</dbReference>
<keyword evidence="3 4" id="KW-0418">Kinase</keyword>
<protein>
    <submittedName>
        <fullName evidence="7">Carbohydrate kinase</fullName>
    </submittedName>
    <submittedName>
        <fullName evidence="8">Ribokinase</fullName>
    </submittedName>
</protein>